<sequence>MQQFEGIQQQEQQEDQEQISFQFLEIKLPNSILSQSQAIIIAQYGPASIYIDQHLQKSQEVGQIIQTTSNPIKLASIKQIDQLLVISFKKDIRYYYFQEYNLLKELENLGLKQQHIYILMNVPSSTLERYSDENSQLRQLNHNIESSVKQLEDPEELEGYFGDLFYSLKHLKSIAYILVQTNYDISFELIQKYDEIRKHLPQIPNIMNKEFIKEELKMYSKSQNRDNVHI</sequence>
<name>A0A8S1PWV9_PARPR</name>
<evidence type="ECO:0000313" key="2">
    <source>
        <dbReference type="Proteomes" id="UP000688137"/>
    </source>
</evidence>
<evidence type="ECO:0000313" key="1">
    <source>
        <dbReference type="EMBL" id="CAD8107705.1"/>
    </source>
</evidence>
<gene>
    <name evidence="1" type="ORF">PPRIM_AZ9-3.1.T1340119</name>
</gene>
<protein>
    <submittedName>
        <fullName evidence="1">Uncharacterized protein</fullName>
    </submittedName>
</protein>
<reference evidence="1" key="1">
    <citation type="submission" date="2021-01" db="EMBL/GenBank/DDBJ databases">
        <authorList>
            <consortium name="Genoscope - CEA"/>
            <person name="William W."/>
        </authorList>
    </citation>
    <scope>NUCLEOTIDE SEQUENCE</scope>
</reference>
<dbReference type="EMBL" id="CAJJDM010000137">
    <property type="protein sequence ID" value="CAD8107705.1"/>
    <property type="molecule type" value="Genomic_DNA"/>
</dbReference>
<comment type="caution">
    <text evidence="1">The sequence shown here is derived from an EMBL/GenBank/DDBJ whole genome shotgun (WGS) entry which is preliminary data.</text>
</comment>
<accession>A0A8S1PWV9</accession>
<proteinExistence type="predicted"/>
<organism evidence="1 2">
    <name type="scientific">Paramecium primaurelia</name>
    <dbReference type="NCBI Taxonomy" id="5886"/>
    <lineage>
        <taxon>Eukaryota</taxon>
        <taxon>Sar</taxon>
        <taxon>Alveolata</taxon>
        <taxon>Ciliophora</taxon>
        <taxon>Intramacronucleata</taxon>
        <taxon>Oligohymenophorea</taxon>
        <taxon>Peniculida</taxon>
        <taxon>Parameciidae</taxon>
        <taxon>Paramecium</taxon>
    </lineage>
</organism>
<dbReference type="OMA" id="SIYIDQH"/>
<keyword evidence="2" id="KW-1185">Reference proteome</keyword>
<dbReference type="AlphaFoldDB" id="A0A8S1PWV9"/>
<dbReference type="Proteomes" id="UP000688137">
    <property type="component" value="Unassembled WGS sequence"/>
</dbReference>